<accession>A0A834UGJ5</accession>
<name>A0A834UGJ5_VESPE</name>
<dbReference type="AlphaFoldDB" id="A0A834UGJ5"/>
<dbReference type="EMBL" id="JACSDY010000001">
    <property type="protein sequence ID" value="KAF7438228.1"/>
    <property type="molecule type" value="Genomic_DNA"/>
</dbReference>
<protein>
    <submittedName>
        <fullName evidence="2">Uncharacterized protein</fullName>
    </submittedName>
</protein>
<dbReference type="Proteomes" id="UP000600918">
    <property type="component" value="Unassembled WGS sequence"/>
</dbReference>
<feature type="compositionally biased region" description="Acidic residues" evidence="1">
    <location>
        <begin position="44"/>
        <end position="71"/>
    </location>
</feature>
<evidence type="ECO:0000313" key="3">
    <source>
        <dbReference type="Proteomes" id="UP000600918"/>
    </source>
</evidence>
<evidence type="ECO:0000313" key="2">
    <source>
        <dbReference type="EMBL" id="KAF7438228.1"/>
    </source>
</evidence>
<evidence type="ECO:0000256" key="1">
    <source>
        <dbReference type="SAM" id="MobiDB-lite"/>
    </source>
</evidence>
<keyword evidence="3" id="KW-1185">Reference proteome</keyword>
<feature type="compositionally biased region" description="Basic and acidic residues" evidence="1">
    <location>
        <begin position="8"/>
        <end position="43"/>
    </location>
</feature>
<gene>
    <name evidence="2" type="ORF">H0235_000619</name>
</gene>
<organism evidence="2 3">
    <name type="scientific">Vespula pensylvanica</name>
    <name type="common">Western yellow jacket</name>
    <name type="synonym">Wasp</name>
    <dbReference type="NCBI Taxonomy" id="30213"/>
    <lineage>
        <taxon>Eukaryota</taxon>
        <taxon>Metazoa</taxon>
        <taxon>Ecdysozoa</taxon>
        <taxon>Arthropoda</taxon>
        <taxon>Hexapoda</taxon>
        <taxon>Insecta</taxon>
        <taxon>Pterygota</taxon>
        <taxon>Neoptera</taxon>
        <taxon>Endopterygota</taxon>
        <taxon>Hymenoptera</taxon>
        <taxon>Apocrita</taxon>
        <taxon>Aculeata</taxon>
        <taxon>Vespoidea</taxon>
        <taxon>Vespidae</taxon>
        <taxon>Vespinae</taxon>
        <taxon>Vespula</taxon>
    </lineage>
</organism>
<feature type="region of interest" description="Disordered" evidence="1">
    <location>
        <begin position="1"/>
        <end position="79"/>
    </location>
</feature>
<sequence length="114" mass="13259">MAISFAHKSHEERRIQTGECGNERRKVEGREYSKGECAARNEEEEKEEEEDDDDDEEEEEGEEEEEEEEKGEESSGCIIVGHQRRVTRILNKGRLVQRTKKLVDAERVDFSSKS</sequence>
<comment type="caution">
    <text evidence="2">The sequence shown here is derived from an EMBL/GenBank/DDBJ whole genome shotgun (WGS) entry which is preliminary data.</text>
</comment>
<proteinExistence type="predicted"/>
<reference evidence="2" key="1">
    <citation type="journal article" date="2020" name="G3 (Bethesda)">
        <title>High-Quality Assemblies for Three Invasive Social Wasps from the &lt;i&gt;Vespula&lt;/i&gt; Genus.</title>
        <authorList>
            <person name="Harrop T.W.R."/>
            <person name="Guhlin J."/>
            <person name="McLaughlin G.M."/>
            <person name="Permina E."/>
            <person name="Stockwell P."/>
            <person name="Gilligan J."/>
            <person name="Le Lec M.F."/>
            <person name="Gruber M.A.M."/>
            <person name="Quinn O."/>
            <person name="Lovegrove M."/>
            <person name="Duncan E.J."/>
            <person name="Remnant E.J."/>
            <person name="Van Eeckhoven J."/>
            <person name="Graham B."/>
            <person name="Knapp R.A."/>
            <person name="Langford K.W."/>
            <person name="Kronenberg Z."/>
            <person name="Press M.O."/>
            <person name="Eacker S.M."/>
            <person name="Wilson-Rankin E.E."/>
            <person name="Purcell J."/>
            <person name="Lester P.J."/>
            <person name="Dearden P.K."/>
        </authorList>
    </citation>
    <scope>NUCLEOTIDE SEQUENCE</scope>
    <source>
        <strain evidence="2">Volc-1</strain>
    </source>
</reference>